<dbReference type="Gene3D" id="3.30.710.10">
    <property type="entry name" value="Potassium Channel Kv1.1, Chain A"/>
    <property type="match status" value="1"/>
</dbReference>
<dbReference type="AlphaFoldDB" id="A0A8H3L1P5"/>
<proteinExistence type="predicted"/>
<dbReference type="Pfam" id="PF07707">
    <property type="entry name" value="BACK"/>
    <property type="match status" value="1"/>
</dbReference>
<evidence type="ECO:0000313" key="2">
    <source>
        <dbReference type="EMBL" id="GES77297.1"/>
    </source>
</evidence>
<name>A0A8H3L1P5_9GLOM</name>
<dbReference type="CDD" id="cd18186">
    <property type="entry name" value="BTB_POZ_ZBTB_KLHL-like"/>
    <property type="match status" value="1"/>
</dbReference>
<comment type="caution">
    <text evidence="2">The sequence shown here is derived from an EMBL/GenBank/DDBJ whole genome shotgun (WGS) entry which is preliminary data.</text>
</comment>
<organism evidence="2 3">
    <name type="scientific">Rhizophagus clarus</name>
    <dbReference type="NCBI Taxonomy" id="94130"/>
    <lineage>
        <taxon>Eukaryota</taxon>
        <taxon>Fungi</taxon>
        <taxon>Fungi incertae sedis</taxon>
        <taxon>Mucoromycota</taxon>
        <taxon>Glomeromycotina</taxon>
        <taxon>Glomeromycetes</taxon>
        <taxon>Glomerales</taxon>
        <taxon>Glomeraceae</taxon>
        <taxon>Rhizophagus</taxon>
    </lineage>
</organism>
<dbReference type="EMBL" id="BLAL01000030">
    <property type="protein sequence ID" value="GES77297.1"/>
    <property type="molecule type" value="Genomic_DNA"/>
</dbReference>
<evidence type="ECO:0000259" key="1">
    <source>
        <dbReference type="PROSITE" id="PS50097"/>
    </source>
</evidence>
<dbReference type="PROSITE" id="PS50097">
    <property type="entry name" value="BTB"/>
    <property type="match status" value="1"/>
</dbReference>
<dbReference type="InterPro" id="IPR011705">
    <property type="entry name" value="BACK"/>
</dbReference>
<feature type="domain" description="BTB" evidence="1">
    <location>
        <begin position="23"/>
        <end position="90"/>
    </location>
</feature>
<dbReference type="OrthoDB" id="1022638at2759"/>
<dbReference type="Proteomes" id="UP000615446">
    <property type="component" value="Unassembled WGS sequence"/>
</dbReference>
<dbReference type="Gene3D" id="1.25.40.420">
    <property type="match status" value="1"/>
</dbReference>
<protein>
    <submittedName>
        <fullName evidence="2">BTB/POZ protein</fullName>
    </submittedName>
</protein>
<sequence length="353" mass="42041">MSVQFFSKLSQNYIEILEDDEHYDVTIEVGEDPNVKIFRAHMIILCHRSSFLRQTLTLNKKNNNGVLNNIKLSNVSPEAFQIILRYIYGGIFSSNGRDTLDIFNVLIAADELLLNELVDYLQKYFIENKTEWMEQNFELTLRISFKSNYLFEIQQFCTDLMVKYPEKMFKTLDFESIPEKSLISLIKRDDLQMKEIEVWKYVLKWGLAQCKIHNSKPDTWKDNDFKTIRNILKDCLPLIRFYSLSSEEFVKKVRPYKKLLNKEIYDEDKDNIKDSILSRIKIIDKALYYYDFCGPSFGGSDLSLSVCRFNFRANPSKEYDDNICKQFNYEKSIRDTEDHFCIEDYEVFQIRRK</sequence>
<dbReference type="InterPro" id="IPR051481">
    <property type="entry name" value="BTB-POZ/Galectin-3-binding"/>
</dbReference>
<reference evidence="2" key="1">
    <citation type="submission" date="2019-10" db="EMBL/GenBank/DDBJ databases">
        <title>Conservation and host-specific expression of non-tandemly repeated heterogenous ribosome RNA gene in arbuscular mycorrhizal fungi.</title>
        <authorList>
            <person name="Maeda T."/>
            <person name="Kobayashi Y."/>
            <person name="Nakagawa T."/>
            <person name="Ezawa T."/>
            <person name="Yamaguchi K."/>
            <person name="Bino T."/>
            <person name="Nishimoto Y."/>
            <person name="Shigenobu S."/>
            <person name="Kawaguchi M."/>
        </authorList>
    </citation>
    <scope>NUCLEOTIDE SEQUENCE</scope>
    <source>
        <strain evidence="2">HR1</strain>
    </source>
</reference>
<dbReference type="InterPro" id="IPR011333">
    <property type="entry name" value="SKP1/BTB/POZ_sf"/>
</dbReference>
<dbReference type="Pfam" id="PF00651">
    <property type="entry name" value="BTB"/>
    <property type="match status" value="1"/>
</dbReference>
<dbReference type="InterPro" id="IPR000210">
    <property type="entry name" value="BTB/POZ_dom"/>
</dbReference>
<dbReference type="PANTHER" id="PTHR24410:SF23">
    <property type="entry name" value="BTB DOMAIN-CONTAINING PROTEIN-RELATED"/>
    <property type="match status" value="1"/>
</dbReference>
<accession>A0A8H3L1P5</accession>
<dbReference type="SMART" id="SM00225">
    <property type="entry name" value="BTB"/>
    <property type="match status" value="1"/>
</dbReference>
<evidence type="ECO:0000313" key="3">
    <source>
        <dbReference type="Proteomes" id="UP000615446"/>
    </source>
</evidence>
<dbReference type="SUPFAM" id="SSF54695">
    <property type="entry name" value="POZ domain"/>
    <property type="match status" value="1"/>
</dbReference>
<gene>
    <name evidence="2" type="ORF">RCL2_000468100</name>
</gene>
<dbReference type="PANTHER" id="PTHR24410">
    <property type="entry name" value="HL07962P-RELATED"/>
    <property type="match status" value="1"/>
</dbReference>